<keyword evidence="3" id="KW-0408">Iron</keyword>
<keyword evidence="2" id="KW-0479">Metal-binding</keyword>
<reference evidence="6" key="1">
    <citation type="journal article" date="2019" name="Int. J. Syst. Evol. Microbiol.">
        <title>The Global Catalogue of Microorganisms (GCM) 10K type strain sequencing project: providing services to taxonomists for standard genome sequencing and annotation.</title>
        <authorList>
            <consortium name="The Broad Institute Genomics Platform"/>
            <consortium name="The Broad Institute Genome Sequencing Center for Infectious Disease"/>
            <person name="Wu L."/>
            <person name="Ma J."/>
        </authorList>
    </citation>
    <scope>NUCLEOTIDE SEQUENCE [LARGE SCALE GENOMIC DNA]</scope>
    <source>
        <strain evidence="6">CGMCC 1.12371</strain>
    </source>
</reference>
<dbReference type="InterPro" id="IPR035938">
    <property type="entry name" value="Hemerythrin-like_sf"/>
</dbReference>
<organism evidence="5 6">
    <name type="scientific">Hydrogenophaga atypica</name>
    <dbReference type="NCBI Taxonomy" id="249409"/>
    <lineage>
        <taxon>Bacteria</taxon>
        <taxon>Pseudomonadati</taxon>
        <taxon>Pseudomonadota</taxon>
        <taxon>Betaproteobacteria</taxon>
        <taxon>Burkholderiales</taxon>
        <taxon>Comamonadaceae</taxon>
        <taxon>Hydrogenophaga</taxon>
    </lineage>
</organism>
<evidence type="ECO:0000256" key="2">
    <source>
        <dbReference type="ARBA" id="ARBA00022723"/>
    </source>
</evidence>
<dbReference type="EMBL" id="JBHTCA010000003">
    <property type="protein sequence ID" value="MFC7408402.1"/>
    <property type="molecule type" value="Genomic_DNA"/>
</dbReference>
<proteinExistence type="inferred from homology"/>
<feature type="domain" description="Hemerythrin-like" evidence="4">
    <location>
        <begin position="22"/>
        <end position="127"/>
    </location>
</feature>
<keyword evidence="6" id="KW-1185">Reference proteome</keyword>
<evidence type="ECO:0000259" key="4">
    <source>
        <dbReference type="Pfam" id="PF01814"/>
    </source>
</evidence>
<protein>
    <submittedName>
        <fullName evidence="5">Hemerythrin domain-containing protein</fullName>
    </submittedName>
</protein>
<comment type="caution">
    <text evidence="5">The sequence shown here is derived from an EMBL/GenBank/DDBJ whole genome shotgun (WGS) entry which is preliminary data.</text>
</comment>
<dbReference type="InterPro" id="IPR012312">
    <property type="entry name" value="Hemerythrin-like"/>
</dbReference>
<gene>
    <name evidence="5" type="ORF">ACFQPB_05980</name>
</gene>
<dbReference type="Proteomes" id="UP001596501">
    <property type="component" value="Unassembled WGS sequence"/>
</dbReference>
<dbReference type="RefSeq" id="WP_382220604.1">
    <property type="nucleotide sequence ID" value="NZ_JBHTCA010000003.1"/>
</dbReference>
<evidence type="ECO:0000256" key="3">
    <source>
        <dbReference type="ARBA" id="ARBA00023004"/>
    </source>
</evidence>
<accession>A0ABW2QHF5</accession>
<comment type="similarity">
    <text evidence="1">Belongs to the hemerythrin family.</text>
</comment>
<sequence>MNTATAPVPLAWTSELHTGDGRMDETHAEFVEQLNTLLATPADQQLPLYRTFLAHTQDHFDQEDRWMVATGFTADNCHAGQHASILETMRAVEEHYLKGDQEIITRLAEALAEWFPQHAASMDAGLAMHLRTVQFDSRTETLADPSAIRPATMSGCGSVSCS</sequence>
<evidence type="ECO:0000313" key="5">
    <source>
        <dbReference type="EMBL" id="MFC7408402.1"/>
    </source>
</evidence>
<dbReference type="PANTHER" id="PTHR37164">
    <property type="entry name" value="BACTERIOHEMERYTHRIN"/>
    <property type="match status" value="1"/>
</dbReference>
<dbReference type="InterPro" id="IPR012827">
    <property type="entry name" value="Hemerythrin_metal-bd"/>
</dbReference>
<dbReference type="Gene3D" id="1.20.120.50">
    <property type="entry name" value="Hemerythrin-like"/>
    <property type="match status" value="1"/>
</dbReference>
<evidence type="ECO:0000256" key="1">
    <source>
        <dbReference type="ARBA" id="ARBA00010587"/>
    </source>
</evidence>
<dbReference type="SUPFAM" id="SSF47188">
    <property type="entry name" value="Hemerythrin-like"/>
    <property type="match status" value="1"/>
</dbReference>
<dbReference type="Pfam" id="PF01814">
    <property type="entry name" value="Hemerythrin"/>
    <property type="match status" value="1"/>
</dbReference>
<dbReference type="CDD" id="cd12107">
    <property type="entry name" value="Hemerythrin"/>
    <property type="match status" value="1"/>
</dbReference>
<name>A0ABW2QHF5_9BURK</name>
<evidence type="ECO:0000313" key="6">
    <source>
        <dbReference type="Proteomes" id="UP001596501"/>
    </source>
</evidence>
<dbReference type="NCBIfam" id="TIGR02481">
    <property type="entry name" value="hemeryth_dom"/>
    <property type="match status" value="1"/>
</dbReference>
<dbReference type="InterPro" id="IPR050669">
    <property type="entry name" value="Hemerythrin"/>
</dbReference>
<dbReference type="PANTHER" id="PTHR37164:SF1">
    <property type="entry name" value="BACTERIOHEMERYTHRIN"/>
    <property type="match status" value="1"/>
</dbReference>